<comment type="caution">
    <text evidence="3">The sequence shown here is derived from an EMBL/GenBank/DDBJ whole genome shotgun (WGS) entry which is preliminary data.</text>
</comment>
<accession>A0A9P7KKE6</accession>
<dbReference type="InterPro" id="IPR040608">
    <property type="entry name" value="Snf8/Vps36"/>
</dbReference>
<keyword evidence="1" id="KW-0813">Transport</keyword>
<evidence type="ECO:0000256" key="2">
    <source>
        <dbReference type="SAM" id="Phobius"/>
    </source>
</evidence>
<dbReference type="InterPro" id="IPR037855">
    <property type="entry name" value="Vps36"/>
</dbReference>
<feature type="transmembrane region" description="Helical" evidence="2">
    <location>
        <begin position="20"/>
        <end position="42"/>
    </location>
</feature>
<organism evidence="3 4">
    <name type="scientific">Sphagnurus paluster</name>
    <dbReference type="NCBI Taxonomy" id="117069"/>
    <lineage>
        <taxon>Eukaryota</taxon>
        <taxon>Fungi</taxon>
        <taxon>Dikarya</taxon>
        <taxon>Basidiomycota</taxon>
        <taxon>Agaricomycotina</taxon>
        <taxon>Agaricomycetes</taxon>
        <taxon>Agaricomycetidae</taxon>
        <taxon>Agaricales</taxon>
        <taxon>Tricholomatineae</taxon>
        <taxon>Lyophyllaceae</taxon>
        <taxon>Sphagnurus</taxon>
    </lineage>
</organism>
<keyword evidence="2" id="KW-1133">Transmembrane helix</keyword>
<comment type="function">
    <text evidence="1">Component of the ESCRT-II complex (endosomal sorting complex required for transport II), which is required for multivesicular body (MVB) formation and sorting of endosomal cargo proteins into MVBs.</text>
</comment>
<dbReference type="Proteomes" id="UP000717328">
    <property type="component" value="Unassembled WGS sequence"/>
</dbReference>
<keyword evidence="1" id="KW-0963">Cytoplasm</keyword>
<dbReference type="PANTHER" id="PTHR13128:SF12">
    <property type="entry name" value="VACUOLAR PROTEIN-SORTING-ASSOCIATED PROTEIN 36"/>
    <property type="match status" value="1"/>
</dbReference>
<dbReference type="InterPro" id="IPR036388">
    <property type="entry name" value="WH-like_DNA-bd_sf"/>
</dbReference>
<dbReference type="Pfam" id="PF04157">
    <property type="entry name" value="EAP30"/>
    <property type="match status" value="1"/>
</dbReference>
<reference evidence="3" key="2">
    <citation type="submission" date="2021-10" db="EMBL/GenBank/DDBJ databases">
        <title>Phylogenomics reveals ancestral predisposition of the termite-cultivated fungus Termitomyces towards a domesticated lifestyle.</title>
        <authorList>
            <person name="Auxier B."/>
            <person name="Grum-Grzhimaylo A."/>
            <person name="Cardenas M.E."/>
            <person name="Lodge J.D."/>
            <person name="Laessoe T."/>
            <person name="Pedersen O."/>
            <person name="Smith M.E."/>
            <person name="Kuyper T.W."/>
            <person name="Franco-Molano E.A."/>
            <person name="Baroni T.J."/>
            <person name="Aanen D.K."/>
        </authorList>
    </citation>
    <scope>NUCLEOTIDE SEQUENCE</scope>
    <source>
        <strain evidence="3">D49</strain>
    </source>
</reference>
<dbReference type="GO" id="GO:0000814">
    <property type="term" value="C:ESCRT II complex"/>
    <property type="evidence" value="ECO:0007669"/>
    <property type="project" value="UniProtKB-UniRule"/>
</dbReference>
<dbReference type="EMBL" id="JABCKI010000422">
    <property type="protein sequence ID" value="KAG5650536.1"/>
    <property type="molecule type" value="Genomic_DNA"/>
</dbReference>
<keyword evidence="1" id="KW-0653">Protein transport</keyword>
<proteinExistence type="inferred from homology"/>
<dbReference type="GO" id="GO:0032266">
    <property type="term" value="F:phosphatidylinositol-3-phosphate binding"/>
    <property type="evidence" value="ECO:0007669"/>
    <property type="project" value="UniProtKB-UniRule"/>
</dbReference>
<keyword evidence="2" id="KW-0472">Membrane</keyword>
<comment type="similarity">
    <text evidence="1">Belongs to the VPS36 family.</text>
</comment>
<evidence type="ECO:0000256" key="1">
    <source>
        <dbReference type="RuleBase" id="RU367095"/>
    </source>
</evidence>
<dbReference type="GO" id="GO:0043328">
    <property type="term" value="P:protein transport to vacuole involved in ubiquitin-dependent protein catabolic process via the multivesicular body sorting pathway"/>
    <property type="evidence" value="ECO:0007669"/>
    <property type="project" value="UniProtKB-UniRule"/>
</dbReference>
<evidence type="ECO:0000313" key="4">
    <source>
        <dbReference type="Proteomes" id="UP000717328"/>
    </source>
</evidence>
<keyword evidence="4" id="KW-1185">Reference proteome</keyword>
<dbReference type="InterPro" id="IPR036390">
    <property type="entry name" value="WH_DNA-bd_sf"/>
</dbReference>
<name>A0A9P7KKE6_9AGAR</name>
<dbReference type="SUPFAM" id="SSF46785">
    <property type="entry name" value="Winged helix' DNA-binding domain"/>
    <property type="match status" value="1"/>
</dbReference>
<evidence type="ECO:0000313" key="3">
    <source>
        <dbReference type="EMBL" id="KAG5650536.1"/>
    </source>
</evidence>
<comment type="subcellular location">
    <subcellularLocation>
        <location evidence="1">Cytoplasm</location>
    </subcellularLocation>
    <subcellularLocation>
        <location evidence="1">Endosome</location>
    </subcellularLocation>
</comment>
<gene>
    <name evidence="3" type="ORF">H0H81_011879</name>
</gene>
<dbReference type="OrthoDB" id="271448at2759"/>
<dbReference type="AlphaFoldDB" id="A0A9P7KKE6"/>
<protein>
    <recommendedName>
        <fullName evidence="1">Vacuolar protein-sorting-associated protein 36</fullName>
    </recommendedName>
    <alternativeName>
        <fullName evidence="1">ESCRT-II complex subunit VPS36</fullName>
    </alternativeName>
</protein>
<keyword evidence="1" id="KW-0967">Endosome</keyword>
<dbReference type="Gene3D" id="6.10.140.260">
    <property type="match status" value="1"/>
</dbReference>
<dbReference type="PANTHER" id="PTHR13128">
    <property type="entry name" value="VACUOLAR PROTEIN-SORTING-ASSOCIATED PROTEIN 36"/>
    <property type="match status" value="1"/>
</dbReference>
<keyword evidence="2" id="KW-0812">Transmembrane</keyword>
<reference evidence="3" key="1">
    <citation type="submission" date="2021-02" db="EMBL/GenBank/DDBJ databases">
        <authorList>
            <person name="Nieuwenhuis M."/>
            <person name="Van De Peppel L.J.J."/>
        </authorList>
    </citation>
    <scope>NUCLEOTIDE SEQUENCE</scope>
    <source>
        <strain evidence="3">D49</strain>
    </source>
</reference>
<dbReference type="GO" id="GO:0031902">
    <property type="term" value="C:late endosome membrane"/>
    <property type="evidence" value="ECO:0007669"/>
    <property type="project" value="UniProtKB-UniRule"/>
</dbReference>
<comment type="subunit">
    <text evidence="1">Component of the endosomal sorting complex required for transport II (ESCRT-II).</text>
</comment>
<dbReference type="GO" id="GO:0043130">
    <property type="term" value="F:ubiquitin binding"/>
    <property type="evidence" value="ECO:0007669"/>
    <property type="project" value="UniProtKB-UniRule"/>
</dbReference>
<dbReference type="Gene3D" id="1.10.10.10">
    <property type="entry name" value="Winged helix-like DNA-binding domain superfamily/Winged helix DNA-binding domain"/>
    <property type="match status" value="2"/>
</dbReference>
<sequence length="412" mass="44445">MWCPSIVRSYTLFGTRQLTASVFIVSTSIGLFNIFGGTIFALSHQRVKLDSLLSLYIPQPSLARRIWPIKSAPTSRPVSPDSDDHDSVTSRIMKISFRKGGDKAFYAVLKRSLKNITIKANGIGTSSRNVESISASNQRVIGRSGITGILKTVETTAQGRRTGMQDALQDLEALMIKAKDMVRIAAELNEKLTAASSSASNSNSAPEPEEATFIRSSLSQLGLQMPNAPVTLDMIKDESLWFDELARELAQVLQGSSSNERGKLKDAGGMMKARGVVALDEVWGGWNRARGVALIPPATFLLVLPQLPQHTNPPINVRMLASGLRVLHTPQFTHAAFSARLSGLLALTGPRTAWQVAQEEGIALGLAVEMITAVEGDGDICRDDPGAAIVGGGGEVSWWANLFVGYVWDGQF</sequence>